<evidence type="ECO:0000313" key="2">
    <source>
        <dbReference type="Proteomes" id="UP001060085"/>
    </source>
</evidence>
<comment type="caution">
    <text evidence="1">The sequence shown here is derived from an EMBL/GenBank/DDBJ whole genome shotgun (WGS) entry which is preliminary data.</text>
</comment>
<sequence length="159" mass="17746">MNRTILDKVKCLLVSIGVPKPFWGEAVSTAVYLMNREGKLDPRSKKCVFIGYLSGVKGYRMWIKGEPGVRVVVSRDVIFNELDMSCLRTEIKLESSTSVPIVENIPVEVEDTSEPSQEHTLEPKLEPETNEESSNLTSLSKPDEPNLGNSDDDKDHPKA</sequence>
<proteinExistence type="predicted"/>
<organism evidence="1 2">
    <name type="scientific">Catharanthus roseus</name>
    <name type="common">Madagascar periwinkle</name>
    <name type="synonym">Vinca rosea</name>
    <dbReference type="NCBI Taxonomy" id="4058"/>
    <lineage>
        <taxon>Eukaryota</taxon>
        <taxon>Viridiplantae</taxon>
        <taxon>Streptophyta</taxon>
        <taxon>Embryophyta</taxon>
        <taxon>Tracheophyta</taxon>
        <taxon>Spermatophyta</taxon>
        <taxon>Magnoliopsida</taxon>
        <taxon>eudicotyledons</taxon>
        <taxon>Gunneridae</taxon>
        <taxon>Pentapetalae</taxon>
        <taxon>asterids</taxon>
        <taxon>lamiids</taxon>
        <taxon>Gentianales</taxon>
        <taxon>Apocynaceae</taxon>
        <taxon>Rauvolfioideae</taxon>
        <taxon>Vinceae</taxon>
        <taxon>Catharanthinae</taxon>
        <taxon>Catharanthus</taxon>
    </lineage>
</organism>
<keyword evidence="2" id="KW-1185">Reference proteome</keyword>
<dbReference type="EMBL" id="CM044706">
    <property type="protein sequence ID" value="KAI5658853.1"/>
    <property type="molecule type" value="Genomic_DNA"/>
</dbReference>
<accession>A0ACC0AHD9</accession>
<protein>
    <submittedName>
        <fullName evidence="1">Uncharacterized protein</fullName>
    </submittedName>
</protein>
<name>A0ACC0AHD9_CATRO</name>
<reference evidence="2" key="1">
    <citation type="journal article" date="2023" name="Nat. Plants">
        <title>Single-cell RNA sequencing provides a high-resolution roadmap for understanding the multicellular compartmentation of specialized metabolism.</title>
        <authorList>
            <person name="Sun S."/>
            <person name="Shen X."/>
            <person name="Li Y."/>
            <person name="Li Y."/>
            <person name="Wang S."/>
            <person name="Li R."/>
            <person name="Zhang H."/>
            <person name="Shen G."/>
            <person name="Guo B."/>
            <person name="Wei J."/>
            <person name="Xu J."/>
            <person name="St-Pierre B."/>
            <person name="Chen S."/>
            <person name="Sun C."/>
        </authorList>
    </citation>
    <scope>NUCLEOTIDE SEQUENCE [LARGE SCALE GENOMIC DNA]</scope>
</reference>
<dbReference type="Proteomes" id="UP001060085">
    <property type="component" value="Linkage Group LG06"/>
</dbReference>
<gene>
    <name evidence="1" type="ORF">M9H77_27646</name>
</gene>
<evidence type="ECO:0000313" key="1">
    <source>
        <dbReference type="EMBL" id="KAI5658853.1"/>
    </source>
</evidence>